<proteinExistence type="predicted"/>
<organism evidence="1 2">
    <name type="scientific">Parvicella tangerina</name>
    <dbReference type="NCBI Taxonomy" id="2829795"/>
    <lineage>
        <taxon>Bacteria</taxon>
        <taxon>Pseudomonadati</taxon>
        <taxon>Bacteroidota</taxon>
        <taxon>Flavobacteriia</taxon>
        <taxon>Flavobacteriales</taxon>
        <taxon>Parvicellaceae</taxon>
        <taxon>Parvicella</taxon>
    </lineage>
</organism>
<evidence type="ECO:0000313" key="1">
    <source>
        <dbReference type="EMBL" id="CAG5083129.1"/>
    </source>
</evidence>
<reference evidence="1" key="1">
    <citation type="submission" date="2021-04" db="EMBL/GenBank/DDBJ databases">
        <authorList>
            <person name="Rodrigo-Torres L."/>
            <person name="Arahal R. D."/>
            <person name="Lucena T."/>
        </authorList>
    </citation>
    <scope>NUCLEOTIDE SEQUENCE</scope>
    <source>
        <strain evidence="1">AS29M-1</strain>
    </source>
</reference>
<dbReference type="EMBL" id="OU015584">
    <property type="protein sequence ID" value="CAG5083129.1"/>
    <property type="molecule type" value="Genomic_DNA"/>
</dbReference>
<sequence>MHLALKHIWLIPLLWGGVFSAQIGGRQTFQVLDFNNSARVEALGGYLLGVKDDDANLGQANPALLNPNMHGQVNLNYINYFADANFGYTSYTRHFKNVGTFNASLLYADYGRFEYAEIDGTRTGGTFGARDLVLGVGYGRPLTQKISVGGQFKMVGSFLESYNAFGFAFDLAASYIDTAKNFGAGLIVKNAGMQLKSYTSGNRERLPFNIAIGLSKKLTHAPFRFSLTYDNLQKWNLVYFDEANSTTVDQLTGETVELKPPGMLTKFMYHITVGTELLLGKNFHIRVGYNHMQRQTMKVGSKTGMTGFSMGLGLKVKSIYLSYGLAKYHISGTSNQITISKRVGKPVQIDNLYRQFE</sequence>
<protein>
    <recommendedName>
        <fullName evidence="3">Type IX secretion system protein PorQ</fullName>
    </recommendedName>
</protein>
<dbReference type="Proteomes" id="UP000683507">
    <property type="component" value="Chromosome"/>
</dbReference>
<gene>
    <name evidence="1" type="ORF">CRYO30217_02096</name>
</gene>
<dbReference type="RefSeq" id="WP_258542308.1">
    <property type="nucleotide sequence ID" value="NZ_OU015584.1"/>
</dbReference>
<keyword evidence="2" id="KW-1185">Reference proteome</keyword>
<evidence type="ECO:0000313" key="2">
    <source>
        <dbReference type="Proteomes" id="UP000683507"/>
    </source>
</evidence>
<dbReference type="KEGG" id="ptan:CRYO30217_02096"/>
<evidence type="ECO:0008006" key="3">
    <source>
        <dbReference type="Google" id="ProtNLM"/>
    </source>
</evidence>
<dbReference type="AlphaFoldDB" id="A0A916JNB6"/>
<dbReference type="NCBIfam" id="NF033711">
    <property type="entry name" value="T9SS_PorQ"/>
    <property type="match status" value="1"/>
</dbReference>
<name>A0A916JNB6_9FLAO</name>
<dbReference type="NCBIfam" id="NF033709">
    <property type="entry name" value="PorV_fam"/>
    <property type="match status" value="1"/>
</dbReference>
<accession>A0A916JNB6</accession>